<gene>
    <name evidence="1" type="ORF">BSZ18_00910</name>
</gene>
<sequence>MIIGQDWASEKFLREPKYNTPERISAREAAGQDEYLPTNRRLKSLLRNHFSMDFAQTYATDVLVFIKPGTMSGNVPMKDMVYCAERYTLPQIRVVKPSMAICLGAKTFNSLRRAMGMADLKLSDAWSSFGHSVDRCTGTEIYGVPHTGGLGHANAGGMEKVNQVWGRLAVRFAELTGRSRLD</sequence>
<dbReference type="EMBL" id="NAFI01000115">
    <property type="protein sequence ID" value="OSJ19103.1"/>
    <property type="molecule type" value="Genomic_DNA"/>
</dbReference>
<dbReference type="InterPro" id="IPR036895">
    <property type="entry name" value="Uracil-DNA_glycosylase-like_sf"/>
</dbReference>
<name>A0A1X3HF76_9BRAD</name>
<evidence type="ECO:0000313" key="1">
    <source>
        <dbReference type="EMBL" id="OSJ19103.1"/>
    </source>
</evidence>
<organism evidence="1 2">
    <name type="scientific">Bradyrhizobium canariense</name>
    <dbReference type="NCBI Taxonomy" id="255045"/>
    <lineage>
        <taxon>Bacteria</taxon>
        <taxon>Pseudomonadati</taxon>
        <taxon>Pseudomonadota</taxon>
        <taxon>Alphaproteobacteria</taxon>
        <taxon>Hyphomicrobiales</taxon>
        <taxon>Nitrobacteraceae</taxon>
        <taxon>Bradyrhizobium</taxon>
    </lineage>
</organism>
<accession>A0A1X3HF76</accession>
<comment type="caution">
    <text evidence="1">The sequence shown here is derived from an EMBL/GenBank/DDBJ whole genome shotgun (WGS) entry which is preliminary data.</text>
</comment>
<dbReference type="Proteomes" id="UP000193553">
    <property type="component" value="Unassembled WGS sequence"/>
</dbReference>
<evidence type="ECO:0000313" key="2">
    <source>
        <dbReference type="Proteomes" id="UP000193553"/>
    </source>
</evidence>
<dbReference type="Gene3D" id="3.40.470.10">
    <property type="entry name" value="Uracil-DNA glycosylase-like domain"/>
    <property type="match status" value="1"/>
</dbReference>
<evidence type="ECO:0008006" key="3">
    <source>
        <dbReference type="Google" id="ProtNLM"/>
    </source>
</evidence>
<dbReference type="SUPFAM" id="SSF52141">
    <property type="entry name" value="Uracil-DNA glycosylase-like"/>
    <property type="match status" value="1"/>
</dbReference>
<proteinExistence type="predicted"/>
<reference evidence="1 2" key="1">
    <citation type="submission" date="2017-03" db="EMBL/GenBank/DDBJ databases">
        <title>Whole genome sequences of fourteen strains of Bradyrhizobium canariense and one strain of Bradyrhizobium japonicum isolated from Lupinus (Papilionoideae: Genisteae) species in Algeria.</title>
        <authorList>
            <person name="Crovadore J."/>
            <person name="Chekireb D."/>
            <person name="Brachmann A."/>
            <person name="Chablais R."/>
            <person name="Cochard B."/>
            <person name="Lefort F."/>
        </authorList>
    </citation>
    <scope>NUCLEOTIDE SEQUENCE [LARGE SCALE GENOMIC DNA]</scope>
    <source>
        <strain evidence="1 2">UBMA195</strain>
    </source>
</reference>
<protein>
    <recommendedName>
        <fullName evidence="3">Uracil DNA glycosylase superfamily protein</fullName>
    </recommendedName>
</protein>
<dbReference type="AlphaFoldDB" id="A0A1X3HF76"/>